<evidence type="ECO:0000313" key="7">
    <source>
        <dbReference type="EMBL" id="AZT91011.1"/>
    </source>
</evidence>
<name>A0A3T0D7A7_9FIRM</name>
<organism evidence="7 8">
    <name type="scientific">Caldicellulosiruptor changbaiensis</name>
    <dbReference type="NCBI Taxonomy" id="1222016"/>
    <lineage>
        <taxon>Bacteria</taxon>
        <taxon>Bacillati</taxon>
        <taxon>Bacillota</taxon>
        <taxon>Bacillota incertae sedis</taxon>
        <taxon>Caldicellulosiruptorales</taxon>
        <taxon>Caldicellulosiruptoraceae</taxon>
        <taxon>Caldicellulosiruptor</taxon>
    </lineage>
</organism>
<keyword evidence="6" id="KW-0436">Ligase</keyword>
<keyword evidence="7" id="KW-0808">Transferase</keyword>
<comment type="similarity">
    <text evidence="1 6">Belongs to the GatC family.</text>
</comment>
<dbReference type="Proteomes" id="UP000282930">
    <property type="component" value="Chromosome"/>
</dbReference>
<dbReference type="EMBL" id="CP034791">
    <property type="protein sequence ID" value="AZT91011.1"/>
    <property type="molecule type" value="Genomic_DNA"/>
</dbReference>
<dbReference type="GO" id="GO:0006450">
    <property type="term" value="P:regulation of translational fidelity"/>
    <property type="evidence" value="ECO:0007669"/>
    <property type="project" value="InterPro"/>
</dbReference>
<dbReference type="GO" id="GO:0016740">
    <property type="term" value="F:transferase activity"/>
    <property type="evidence" value="ECO:0007669"/>
    <property type="project" value="UniProtKB-KW"/>
</dbReference>
<evidence type="ECO:0000256" key="1">
    <source>
        <dbReference type="ARBA" id="ARBA00010757"/>
    </source>
</evidence>
<comment type="catalytic activity">
    <reaction evidence="4 6">
        <text>L-aspartyl-tRNA(Asn) + L-glutamine + ATP + H2O = L-asparaginyl-tRNA(Asn) + L-glutamate + ADP + phosphate + 2 H(+)</text>
        <dbReference type="Rhea" id="RHEA:14513"/>
        <dbReference type="Rhea" id="RHEA-COMP:9674"/>
        <dbReference type="Rhea" id="RHEA-COMP:9677"/>
        <dbReference type="ChEBI" id="CHEBI:15377"/>
        <dbReference type="ChEBI" id="CHEBI:15378"/>
        <dbReference type="ChEBI" id="CHEBI:29985"/>
        <dbReference type="ChEBI" id="CHEBI:30616"/>
        <dbReference type="ChEBI" id="CHEBI:43474"/>
        <dbReference type="ChEBI" id="CHEBI:58359"/>
        <dbReference type="ChEBI" id="CHEBI:78515"/>
        <dbReference type="ChEBI" id="CHEBI:78516"/>
        <dbReference type="ChEBI" id="CHEBI:456216"/>
    </reaction>
</comment>
<evidence type="ECO:0000256" key="5">
    <source>
        <dbReference type="ARBA" id="ARBA00047913"/>
    </source>
</evidence>
<dbReference type="GO" id="GO:0005524">
    <property type="term" value="F:ATP binding"/>
    <property type="evidence" value="ECO:0007669"/>
    <property type="project" value="UniProtKB-KW"/>
</dbReference>
<dbReference type="InterPro" id="IPR036113">
    <property type="entry name" value="Asp/Glu-ADT_sf_sub_c"/>
</dbReference>
<comment type="function">
    <text evidence="3 6">Allows the formation of correctly charged Asn-tRNA(Asn) or Gln-tRNA(Gln) through the transamidation of misacylated Asp-tRNA(Asn) or Glu-tRNA(Gln) in organisms which lack either or both of asparaginyl-tRNA or glutaminyl-tRNA synthetases. The reaction takes place in the presence of glutamine and ATP through an activated phospho-Asp-tRNA(Asn) or phospho-Glu-tRNA(Gln).</text>
</comment>
<evidence type="ECO:0000256" key="3">
    <source>
        <dbReference type="ARBA" id="ARBA00024799"/>
    </source>
</evidence>
<dbReference type="SUPFAM" id="SSF141000">
    <property type="entry name" value="Glu-tRNAGln amidotransferase C subunit"/>
    <property type="match status" value="1"/>
</dbReference>
<proteinExistence type="inferred from homology"/>
<dbReference type="HAMAP" id="MF_00122">
    <property type="entry name" value="GatC"/>
    <property type="match status" value="1"/>
</dbReference>
<keyword evidence="6" id="KW-0067">ATP-binding</keyword>
<comment type="subunit">
    <text evidence="2 6">Heterotrimer of A, B and C subunits.</text>
</comment>
<dbReference type="EC" id="6.3.5.-" evidence="6"/>
<accession>A0A3T0D7A7</accession>
<sequence>MITRQDVEYVANLARLTLTEEEIEKMTKELGAIIEFANKLSDLDTEGIEPTAHVLNLYNVFRSDEVKPSYPREKILQNAPSHDDVCIKVPKIVE</sequence>
<dbReference type="PANTHER" id="PTHR15004:SF0">
    <property type="entry name" value="GLUTAMYL-TRNA(GLN) AMIDOTRANSFERASE SUBUNIT C, MITOCHONDRIAL"/>
    <property type="match status" value="1"/>
</dbReference>
<dbReference type="Pfam" id="PF02686">
    <property type="entry name" value="GatC"/>
    <property type="match status" value="1"/>
</dbReference>
<dbReference type="InterPro" id="IPR003837">
    <property type="entry name" value="GatC"/>
</dbReference>
<dbReference type="RefSeq" id="WP_127352372.1">
    <property type="nucleotide sequence ID" value="NZ_CP034791.1"/>
</dbReference>
<dbReference type="GO" id="GO:0050567">
    <property type="term" value="F:glutaminyl-tRNA synthase (glutamine-hydrolyzing) activity"/>
    <property type="evidence" value="ECO:0007669"/>
    <property type="project" value="UniProtKB-UniRule"/>
</dbReference>
<evidence type="ECO:0000313" key="8">
    <source>
        <dbReference type="Proteomes" id="UP000282930"/>
    </source>
</evidence>
<dbReference type="PANTHER" id="PTHR15004">
    <property type="entry name" value="GLUTAMYL-TRNA(GLN) AMIDOTRANSFERASE SUBUNIT C, MITOCHONDRIAL"/>
    <property type="match status" value="1"/>
</dbReference>
<protein>
    <recommendedName>
        <fullName evidence="6">Aspartyl/glutamyl-tRNA(Asn/Gln) amidotransferase subunit C</fullName>
        <shortName evidence="6">Asp/Glu-ADT subunit C</shortName>
        <ecNumber evidence="6">6.3.5.-</ecNumber>
    </recommendedName>
</protein>
<keyword evidence="6" id="KW-0547">Nucleotide-binding</keyword>
<keyword evidence="6" id="KW-0648">Protein biosynthesis</keyword>
<dbReference type="AlphaFoldDB" id="A0A3T0D7A7"/>
<comment type="catalytic activity">
    <reaction evidence="5 6">
        <text>L-glutamyl-tRNA(Gln) + L-glutamine + ATP + H2O = L-glutaminyl-tRNA(Gln) + L-glutamate + ADP + phosphate + H(+)</text>
        <dbReference type="Rhea" id="RHEA:17521"/>
        <dbReference type="Rhea" id="RHEA-COMP:9681"/>
        <dbReference type="Rhea" id="RHEA-COMP:9684"/>
        <dbReference type="ChEBI" id="CHEBI:15377"/>
        <dbReference type="ChEBI" id="CHEBI:15378"/>
        <dbReference type="ChEBI" id="CHEBI:29985"/>
        <dbReference type="ChEBI" id="CHEBI:30616"/>
        <dbReference type="ChEBI" id="CHEBI:43474"/>
        <dbReference type="ChEBI" id="CHEBI:58359"/>
        <dbReference type="ChEBI" id="CHEBI:78520"/>
        <dbReference type="ChEBI" id="CHEBI:78521"/>
        <dbReference type="ChEBI" id="CHEBI:456216"/>
    </reaction>
</comment>
<dbReference type="GO" id="GO:0050566">
    <property type="term" value="F:asparaginyl-tRNA synthase (glutamine-hydrolyzing) activity"/>
    <property type="evidence" value="ECO:0007669"/>
    <property type="project" value="RHEA"/>
</dbReference>
<dbReference type="GO" id="GO:0006412">
    <property type="term" value="P:translation"/>
    <property type="evidence" value="ECO:0007669"/>
    <property type="project" value="UniProtKB-UniRule"/>
</dbReference>
<dbReference type="GO" id="GO:0070681">
    <property type="term" value="P:glutaminyl-tRNAGln biosynthesis via transamidation"/>
    <property type="evidence" value="ECO:0007669"/>
    <property type="project" value="TreeGrafter"/>
</dbReference>
<evidence type="ECO:0000256" key="4">
    <source>
        <dbReference type="ARBA" id="ARBA00047380"/>
    </source>
</evidence>
<reference evidence="7 8" key="1">
    <citation type="submission" date="2018-12" db="EMBL/GenBank/DDBJ databases">
        <title>Genome sequence from the cellulolytic species, Caldicellulosiruptor changbaiensis.</title>
        <authorList>
            <person name="Blumer-Schuette S.E."/>
            <person name="Mendoza C."/>
        </authorList>
    </citation>
    <scope>NUCLEOTIDE SEQUENCE [LARGE SCALE GENOMIC DNA]</scope>
    <source>
        <strain evidence="7 8">CBS-Z</strain>
    </source>
</reference>
<dbReference type="Gene3D" id="1.10.20.60">
    <property type="entry name" value="Glu-tRNAGln amidotransferase C subunit, N-terminal domain"/>
    <property type="match status" value="1"/>
</dbReference>
<gene>
    <name evidence="6 7" type="primary">gatC</name>
    <name evidence="7" type="ORF">ELD05_10355</name>
</gene>
<dbReference type="KEGG" id="ccha:ELD05_10355"/>
<keyword evidence="8" id="KW-1185">Reference proteome</keyword>
<evidence type="ECO:0000256" key="6">
    <source>
        <dbReference type="HAMAP-Rule" id="MF_00122"/>
    </source>
</evidence>
<evidence type="ECO:0000256" key="2">
    <source>
        <dbReference type="ARBA" id="ARBA00011123"/>
    </source>
</evidence>
<dbReference type="NCBIfam" id="TIGR00135">
    <property type="entry name" value="gatC"/>
    <property type="match status" value="1"/>
</dbReference>